<evidence type="ECO:0000313" key="1">
    <source>
        <dbReference type="EMBL" id="MDP5306491.1"/>
    </source>
</evidence>
<evidence type="ECO:0008006" key="3">
    <source>
        <dbReference type="Google" id="ProtNLM"/>
    </source>
</evidence>
<sequence length="317" mass="34717">MTVHECWLICALDSFGLHDKKNGRAGRMQMVFHIGVHGTDGDRLLKTLLNNRDWLLGNGTEVVSPARHRGLFDEAIMALKGGAATPEMQQIMLDAMLDSAAPQRVVMSSPLLLGSAGRAVGREGLYPQIGARVSALANLFPQTQAEFFVAIRNPAVLLSKLLPQMGCSYEAMMQGCAVRDLRWRDTIRRLVSAAQGRRVVVWCHEDVPMIWPELLRLAGDMPPEAPLSGALLYMQELLGEAGMARLRAALAGRDQITIAQRRRICAAVLADHILPDALDEDIALPGWTQQTVDHVTDAYRADVAEIAVLPGVEFVMP</sequence>
<reference evidence="1 2" key="1">
    <citation type="submission" date="2023-08" db="EMBL/GenBank/DDBJ databases">
        <authorList>
            <person name="Park J.-S."/>
        </authorList>
    </citation>
    <scope>NUCLEOTIDE SEQUENCE [LARGE SCALE GENOMIC DNA]</scope>
    <source>
        <strain evidence="1 2">2205BS29-5</strain>
    </source>
</reference>
<organism evidence="1 2">
    <name type="scientific">Paracoccus spongiarum</name>
    <dbReference type="NCBI Taxonomy" id="3064387"/>
    <lineage>
        <taxon>Bacteria</taxon>
        <taxon>Pseudomonadati</taxon>
        <taxon>Pseudomonadota</taxon>
        <taxon>Alphaproteobacteria</taxon>
        <taxon>Rhodobacterales</taxon>
        <taxon>Paracoccaceae</taxon>
        <taxon>Paracoccus</taxon>
    </lineage>
</organism>
<evidence type="ECO:0000313" key="2">
    <source>
        <dbReference type="Proteomes" id="UP001224997"/>
    </source>
</evidence>
<comment type="caution">
    <text evidence="1">The sequence shown here is derived from an EMBL/GenBank/DDBJ whole genome shotgun (WGS) entry which is preliminary data.</text>
</comment>
<dbReference type="EMBL" id="JAVAMQ010000003">
    <property type="protein sequence ID" value="MDP5306491.1"/>
    <property type="molecule type" value="Genomic_DNA"/>
</dbReference>
<dbReference type="RefSeq" id="WP_305962337.1">
    <property type="nucleotide sequence ID" value="NZ_JAVAMQ010000003.1"/>
</dbReference>
<proteinExistence type="predicted"/>
<keyword evidence="2" id="KW-1185">Reference proteome</keyword>
<accession>A0ABT9J9J7</accession>
<protein>
    <recommendedName>
        <fullName evidence="3">Sulfotransferase</fullName>
    </recommendedName>
</protein>
<name>A0ABT9J9J7_9RHOB</name>
<gene>
    <name evidence="1" type="ORF">Q5Y72_05245</name>
</gene>
<dbReference type="Proteomes" id="UP001224997">
    <property type="component" value="Unassembled WGS sequence"/>
</dbReference>